<evidence type="ECO:0000256" key="1">
    <source>
        <dbReference type="SAM" id="MobiDB-lite"/>
    </source>
</evidence>
<dbReference type="AlphaFoldDB" id="A0A0D2CN42"/>
<dbReference type="Proteomes" id="UP000054466">
    <property type="component" value="Unassembled WGS sequence"/>
</dbReference>
<dbReference type="Gene3D" id="2.60.40.640">
    <property type="match status" value="1"/>
</dbReference>
<dbReference type="VEuPathDB" id="FungiDB:PV07_04187"/>
<dbReference type="HOGENOM" id="CLU_705975_0_0_1"/>
<organism evidence="2 3">
    <name type="scientific">Cladophialophora immunda</name>
    <dbReference type="NCBI Taxonomy" id="569365"/>
    <lineage>
        <taxon>Eukaryota</taxon>
        <taxon>Fungi</taxon>
        <taxon>Dikarya</taxon>
        <taxon>Ascomycota</taxon>
        <taxon>Pezizomycotina</taxon>
        <taxon>Eurotiomycetes</taxon>
        <taxon>Chaetothyriomycetidae</taxon>
        <taxon>Chaetothyriales</taxon>
        <taxon>Herpotrichiellaceae</taxon>
        <taxon>Cladophialophora</taxon>
    </lineage>
</organism>
<name>A0A0D2CN42_9EURO</name>
<gene>
    <name evidence="2" type="ORF">PV07_04187</name>
</gene>
<evidence type="ECO:0000313" key="3">
    <source>
        <dbReference type="Proteomes" id="UP000054466"/>
    </source>
</evidence>
<evidence type="ECO:0000313" key="2">
    <source>
        <dbReference type="EMBL" id="KIW32658.1"/>
    </source>
</evidence>
<dbReference type="GeneID" id="27343381"/>
<dbReference type="EMBL" id="KN847041">
    <property type="protein sequence ID" value="KIW32658.1"/>
    <property type="molecule type" value="Genomic_DNA"/>
</dbReference>
<dbReference type="RefSeq" id="XP_016252874.1">
    <property type="nucleotide sequence ID" value="XM_016390972.1"/>
</dbReference>
<protein>
    <recommendedName>
        <fullName evidence="4">Arrestin-like N-terminal domain-containing protein</fullName>
    </recommendedName>
</protein>
<proteinExistence type="predicted"/>
<feature type="region of interest" description="Disordered" evidence="1">
    <location>
        <begin position="370"/>
        <end position="391"/>
    </location>
</feature>
<keyword evidence="3" id="KW-1185">Reference proteome</keyword>
<dbReference type="InterPro" id="IPR014752">
    <property type="entry name" value="Arrestin-like_C"/>
</dbReference>
<accession>A0A0D2CN42</accession>
<sequence length="391" mass="43230">MRLALDLDRSDTLGPYSQLDDVSGVVRFQSDWSSISRIQVSLQGRIHTYIKHDAKESSLEESSGYNYHKFFKESLTIFPPPGVVVPPHGFSLSRRKLHSFPFKLKFPASTSCLKNRRHASELRLQLPPTFSIDTKPLNAKIVYWLRVKVKRNFGFPRQLLLQKDLEFAPLFSPTVSNLNDLSLTPGYTRHNFRELGNLELRAELDSRHLCVGDELTLTLNLRRSSTSGSHHLRVYLQAIEIDLQTIVTVIQPTQTSKISSVLAVAKWTPRKEIDISRGMASYRIPDDSLSPIMMPETSPGFIACAVSVKHNFRIHAGLSLSTSGAHQVVQCDIPVAISNGRAPRAACDTTTLPPTGPVGVVPPATVAQIQDLGPHDSGADISPGPPPYSEA</sequence>
<evidence type="ECO:0008006" key="4">
    <source>
        <dbReference type="Google" id="ProtNLM"/>
    </source>
</evidence>
<reference evidence="2 3" key="1">
    <citation type="submission" date="2015-01" db="EMBL/GenBank/DDBJ databases">
        <title>The Genome Sequence of Cladophialophora immunda CBS83496.</title>
        <authorList>
            <consortium name="The Broad Institute Genomics Platform"/>
            <person name="Cuomo C."/>
            <person name="de Hoog S."/>
            <person name="Gorbushina A."/>
            <person name="Stielow B."/>
            <person name="Teixiera M."/>
            <person name="Abouelleil A."/>
            <person name="Chapman S.B."/>
            <person name="Priest M."/>
            <person name="Young S.K."/>
            <person name="Wortman J."/>
            <person name="Nusbaum C."/>
            <person name="Birren B."/>
        </authorList>
    </citation>
    <scope>NUCLEOTIDE SEQUENCE [LARGE SCALE GENOMIC DNA]</scope>
    <source>
        <strain evidence="2 3">CBS 83496</strain>
    </source>
</reference>